<organism evidence="1 2">
    <name type="scientific">Humibacillus xanthopallidus</name>
    <dbReference type="NCBI Taxonomy" id="412689"/>
    <lineage>
        <taxon>Bacteria</taxon>
        <taxon>Bacillati</taxon>
        <taxon>Actinomycetota</taxon>
        <taxon>Actinomycetes</taxon>
        <taxon>Micrococcales</taxon>
        <taxon>Intrasporangiaceae</taxon>
        <taxon>Humibacillus</taxon>
    </lineage>
</organism>
<dbReference type="Proteomes" id="UP000320085">
    <property type="component" value="Unassembled WGS sequence"/>
</dbReference>
<accession>A0A543PYA5</accession>
<comment type="caution">
    <text evidence="1">The sequence shown here is derived from an EMBL/GenBank/DDBJ whole genome shotgun (WGS) entry which is preliminary data.</text>
</comment>
<dbReference type="AlphaFoldDB" id="A0A543PYA5"/>
<dbReference type="EMBL" id="VFQF01000001">
    <property type="protein sequence ID" value="TQN49066.1"/>
    <property type="molecule type" value="Genomic_DNA"/>
</dbReference>
<reference evidence="1 2" key="1">
    <citation type="submission" date="2019-06" db="EMBL/GenBank/DDBJ databases">
        <title>Sequencing the genomes of 1000 actinobacteria strains.</title>
        <authorList>
            <person name="Klenk H.-P."/>
        </authorList>
    </citation>
    <scope>NUCLEOTIDE SEQUENCE [LARGE SCALE GENOMIC DNA]</scope>
    <source>
        <strain evidence="1 2">DSM 21776</strain>
    </source>
</reference>
<evidence type="ECO:0000313" key="2">
    <source>
        <dbReference type="Proteomes" id="UP000320085"/>
    </source>
</evidence>
<proteinExistence type="predicted"/>
<protein>
    <submittedName>
        <fullName evidence="1">Uncharacterized protein</fullName>
    </submittedName>
</protein>
<name>A0A543PYA5_9MICO</name>
<evidence type="ECO:0000313" key="1">
    <source>
        <dbReference type="EMBL" id="TQN49066.1"/>
    </source>
</evidence>
<gene>
    <name evidence="1" type="ORF">FHX52_2227</name>
</gene>
<sequence>MRKSTPCPCAGCQSGRHPKTGLKCRFCSGKGYVMDGDWPSPCWEGYWSGHLPPAPGSPQHPSASTKPTLDTELDKWLTIRNALSTWENSNREGFAQVAVEVTGWTEWLTNELSAVEEGVAEMTLTVRDLDDLVASIGEFLRLNGKHVVHLSRLSEATDVMFHALGWTEPTKGG</sequence>